<evidence type="ECO:0000256" key="6">
    <source>
        <dbReference type="ARBA" id="ARBA00047942"/>
    </source>
</evidence>
<feature type="domain" description="DNA methylase N-4/N-6" evidence="7">
    <location>
        <begin position="69"/>
        <end position="397"/>
    </location>
</feature>
<evidence type="ECO:0000256" key="4">
    <source>
        <dbReference type="ARBA" id="ARBA00022679"/>
    </source>
</evidence>
<dbReference type="GO" id="GO:0009007">
    <property type="term" value="F:site-specific DNA-methyltransferase (adenine-specific) activity"/>
    <property type="evidence" value="ECO:0007669"/>
    <property type="project" value="UniProtKB-EC"/>
</dbReference>
<evidence type="ECO:0000256" key="5">
    <source>
        <dbReference type="ARBA" id="ARBA00022691"/>
    </source>
</evidence>
<dbReference type="InterPro" id="IPR002941">
    <property type="entry name" value="DNA_methylase_N4/N6"/>
</dbReference>
<dbReference type="PROSITE" id="PS00092">
    <property type="entry name" value="N6_MTASE"/>
    <property type="match status" value="1"/>
</dbReference>
<name>A0ABM8YXZ8_9PROT</name>
<dbReference type="RefSeq" id="WP_239796302.1">
    <property type="nucleotide sequence ID" value="NZ_OU912926.1"/>
</dbReference>
<evidence type="ECO:0000313" key="8">
    <source>
        <dbReference type="EMBL" id="CAG9932356.1"/>
    </source>
</evidence>
<organism evidence="8 9">
    <name type="scientific">Candidatus Nitrotoga arctica</name>
    <dbReference type="NCBI Taxonomy" id="453162"/>
    <lineage>
        <taxon>Bacteria</taxon>
        <taxon>Pseudomonadati</taxon>
        <taxon>Pseudomonadota</taxon>
        <taxon>Betaproteobacteria</taxon>
        <taxon>Nitrosomonadales</taxon>
        <taxon>Gallionellaceae</taxon>
        <taxon>Candidatus Nitrotoga</taxon>
    </lineage>
</organism>
<dbReference type="InterPro" id="IPR002052">
    <property type="entry name" value="DNA_methylase_N6_adenine_CS"/>
</dbReference>
<dbReference type="EMBL" id="OU912926">
    <property type="protein sequence ID" value="CAG9932356.1"/>
    <property type="molecule type" value="Genomic_DNA"/>
</dbReference>
<comment type="similarity">
    <text evidence="1">Belongs to the N(4)/N(6)-methyltransferase family.</text>
</comment>
<evidence type="ECO:0000313" key="9">
    <source>
        <dbReference type="Proteomes" id="UP000839052"/>
    </source>
</evidence>
<proteinExistence type="inferred from homology"/>
<keyword evidence="3 8" id="KW-0489">Methyltransferase</keyword>
<evidence type="ECO:0000259" key="7">
    <source>
        <dbReference type="Pfam" id="PF01555"/>
    </source>
</evidence>
<keyword evidence="4 8" id="KW-0808">Transferase</keyword>
<dbReference type="PIRSF" id="PIRSF015855">
    <property type="entry name" value="TypeIII_Mtase_mKpnI"/>
    <property type="match status" value="1"/>
</dbReference>
<dbReference type="Proteomes" id="UP000839052">
    <property type="component" value="Chromosome"/>
</dbReference>
<keyword evidence="9" id="KW-1185">Reference proteome</keyword>
<comment type="catalytic activity">
    <reaction evidence="6">
        <text>a 2'-deoxyadenosine in DNA + S-adenosyl-L-methionine = an N(6)-methyl-2'-deoxyadenosine in DNA + S-adenosyl-L-homocysteine + H(+)</text>
        <dbReference type="Rhea" id="RHEA:15197"/>
        <dbReference type="Rhea" id="RHEA-COMP:12418"/>
        <dbReference type="Rhea" id="RHEA-COMP:12419"/>
        <dbReference type="ChEBI" id="CHEBI:15378"/>
        <dbReference type="ChEBI" id="CHEBI:57856"/>
        <dbReference type="ChEBI" id="CHEBI:59789"/>
        <dbReference type="ChEBI" id="CHEBI:90615"/>
        <dbReference type="ChEBI" id="CHEBI:90616"/>
        <dbReference type="EC" id="2.1.1.72"/>
    </reaction>
</comment>
<protein>
    <recommendedName>
        <fullName evidence="2">site-specific DNA-methyltransferase (adenine-specific)</fullName>
        <ecNumber evidence="2">2.1.1.72</ecNumber>
    </recommendedName>
</protein>
<dbReference type="InterPro" id="IPR029063">
    <property type="entry name" value="SAM-dependent_MTases_sf"/>
</dbReference>
<dbReference type="PRINTS" id="PR00506">
    <property type="entry name" value="D21N6MTFRASE"/>
</dbReference>
<accession>A0ABM8YXZ8</accession>
<dbReference type="SUPFAM" id="SSF53335">
    <property type="entry name" value="S-adenosyl-L-methionine-dependent methyltransferases"/>
    <property type="match status" value="1"/>
</dbReference>
<gene>
    <name evidence="8" type="ORF">NTG6680_1103</name>
</gene>
<reference evidence="8 9" key="1">
    <citation type="submission" date="2021-10" db="EMBL/GenBank/DDBJ databases">
        <authorList>
            <person name="Koch H."/>
        </authorList>
    </citation>
    <scope>NUCLEOTIDE SEQUENCE [LARGE SCALE GENOMIC DNA]</scope>
    <source>
        <strain evidence="8">6680</strain>
    </source>
</reference>
<keyword evidence="5" id="KW-0949">S-adenosyl-L-methionine</keyword>
<evidence type="ECO:0000256" key="1">
    <source>
        <dbReference type="ARBA" id="ARBA00006594"/>
    </source>
</evidence>
<dbReference type="Gene3D" id="3.40.50.150">
    <property type="entry name" value="Vaccinia Virus protein VP39"/>
    <property type="match status" value="1"/>
</dbReference>
<dbReference type="GO" id="GO:0032259">
    <property type="term" value="P:methylation"/>
    <property type="evidence" value="ECO:0007669"/>
    <property type="project" value="UniProtKB-KW"/>
</dbReference>
<dbReference type="Pfam" id="PF01555">
    <property type="entry name" value="N6_N4_Mtase"/>
    <property type="match status" value="1"/>
</dbReference>
<dbReference type="InterPro" id="IPR002295">
    <property type="entry name" value="N4/N6-MTase_EcoPI_Mod-like"/>
</dbReference>
<dbReference type="EC" id="2.1.1.72" evidence="2"/>
<evidence type="ECO:0000256" key="2">
    <source>
        <dbReference type="ARBA" id="ARBA00011900"/>
    </source>
</evidence>
<evidence type="ECO:0000256" key="3">
    <source>
        <dbReference type="ARBA" id="ARBA00022603"/>
    </source>
</evidence>
<sequence>MTKKQKLELTWMGKENRPKLEPRILLEDPAKSYHAKHRVADNDIFDNQLIFGDNLLALKALEAEFSGKVKCVYIDPPFNTQQAFEHYDDGIEHSLWLGLVRDRLEIIRRLMADEGTLFVHIDDNELGYLIVLLDEIFGRTNRVSVVTFKQGSATGHKSINPGVVSTTNYILIYAKNKSVWAPNRVFTARAERDKRYGQYIENYEDSFEGWRFTTLASAFAASLSLPERGLKKSLGDEYEEKIASFVLRNAGRVIQLARPDYSAVSSAAREMIDASRAAPDVVMKLGRDGYSDMYFIGGQRILFYSDKLKLIDGEYVAGEPLTSLWDDILSNNLHNEGGVEFPKGKKPEALIKRCFDLVTKPGDIVLDSFSGSGTTGAVAHKMGRRWIMIELGEHCHTHIIPRLQKVIDGEDQGGTSKAVNWQGGGGFRYYRLAPSLLRQDTYGQWVINKEYNAEMLAQALCKLEGFTYAPSDAHYWMHGHSTEQDFIYVTTANLNHEQLQQVSDEVGAERSLLVLCTAFRGRGDYPNLTVKKIPKQVLSRCEWGHDDYSLQVENLPKAPPQIPSTGSGRTVNGARMRGVNVAQGGLFEEGEV</sequence>